<sequence length="274" mass="31527">MENPMSDLVVRRFTLDDAALETLSVNWLGGDVWRSQMFNASSLMLPTGEKYFIDTLREALPAIADPTMRDDIDRFIRQEAAHTGIHVRLNRRLEAMGLRFVLAPVIGWRIRQGRGMSVLNKLAIVIAYEHFTATQGDALLRDEVWLDGAPPHLRALWLWHSAEEHEHRAVAFDVYRTLGGGYLRRTLWMLYISLLMLVETMVQTLDNVRRVGGLWRARTWVEAARFLFRPSGYFPRQARPWLRFFAPGFHPAQGGDGTAAQRRLDEIRSWTVAV</sequence>
<dbReference type="EMBL" id="RXMA01000018">
    <property type="protein sequence ID" value="RTR17607.1"/>
    <property type="molecule type" value="Genomic_DNA"/>
</dbReference>
<reference evidence="1 2" key="1">
    <citation type="submission" date="2018-12" db="EMBL/GenBank/DDBJ databases">
        <authorList>
            <person name="Yang Y."/>
        </authorList>
    </citation>
    <scope>NUCLEOTIDE SEQUENCE [LARGE SCALE GENOMIC DNA]</scope>
    <source>
        <strain evidence="1 2">L-25-5w-1</strain>
    </source>
</reference>
<comment type="caution">
    <text evidence="1">The sequence shown here is derived from an EMBL/GenBank/DDBJ whole genome shotgun (WGS) entry which is preliminary data.</text>
</comment>
<dbReference type="InterPro" id="IPR016516">
    <property type="entry name" value="UCP07580"/>
</dbReference>
<organism evidence="1 2">
    <name type="scientific">Azospirillum griseum</name>
    <dbReference type="NCBI Taxonomy" id="2496639"/>
    <lineage>
        <taxon>Bacteria</taxon>
        <taxon>Pseudomonadati</taxon>
        <taxon>Pseudomonadota</taxon>
        <taxon>Alphaproteobacteria</taxon>
        <taxon>Rhodospirillales</taxon>
        <taxon>Azospirillaceae</taxon>
        <taxon>Azospirillum</taxon>
    </lineage>
</organism>
<dbReference type="PIRSF" id="PIRSF007580">
    <property type="entry name" value="UCP07580"/>
    <property type="match status" value="1"/>
</dbReference>
<gene>
    <name evidence="1" type="ORF">EJ903_17530</name>
</gene>
<dbReference type="Proteomes" id="UP000277007">
    <property type="component" value="Unassembled WGS sequence"/>
</dbReference>
<dbReference type="Pfam" id="PF10118">
    <property type="entry name" value="Metal_hydrol"/>
    <property type="match status" value="1"/>
</dbReference>
<dbReference type="PANTHER" id="PTHR39456:SF1">
    <property type="entry name" value="METAL-DEPENDENT HYDROLASE"/>
    <property type="match status" value="1"/>
</dbReference>
<dbReference type="PANTHER" id="PTHR39456">
    <property type="entry name" value="METAL-DEPENDENT HYDROLASE"/>
    <property type="match status" value="1"/>
</dbReference>
<name>A0A3S0HYY1_9PROT</name>
<keyword evidence="2" id="KW-1185">Reference proteome</keyword>
<evidence type="ECO:0000313" key="2">
    <source>
        <dbReference type="Proteomes" id="UP000277007"/>
    </source>
</evidence>
<protein>
    <submittedName>
        <fullName evidence="1">Metal-dependent hydrolase</fullName>
    </submittedName>
</protein>
<keyword evidence="1" id="KW-0378">Hydrolase</keyword>
<accession>A0A3S0HYY1</accession>
<proteinExistence type="predicted"/>
<dbReference type="AlphaFoldDB" id="A0A3S0HYY1"/>
<dbReference type="GO" id="GO:0016787">
    <property type="term" value="F:hydrolase activity"/>
    <property type="evidence" value="ECO:0007669"/>
    <property type="project" value="UniProtKB-KW"/>
</dbReference>
<evidence type="ECO:0000313" key="1">
    <source>
        <dbReference type="EMBL" id="RTR17607.1"/>
    </source>
</evidence>